<organism evidence="2 3">
    <name type="scientific">Alteromonas aestuariivivens</name>
    <dbReference type="NCBI Taxonomy" id="1938339"/>
    <lineage>
        <taxon>Bacteria</taxon>
        <taxon>Pseudomonadati</taxon>
        <taxon>Pseudomonadota</taxon>
        <taxon>Gammaproteobacteria</taxon>
        <taxon>Alteromonadales</taxon>
        <taxon>Alteromonadaceae</taxon>
        <taxon>Alteromonas/Salinimonas group</taxon>
        <taxon>Alteromonas</taxon>
    </lineage>
</organism>
<evidence type="ECO:0000256" key="1">
    <source>
        <dbReference type="SAM" id="SignalP"/>
    </source>
</evidence>
<gene>
    <name evidence="2" type="ORF">DXV75_04630</name>
</gene>
<keyword evidence="1" id="KW-0732">Signal</keyword>
<dbReference type="AlphaFoldDB" id="A0A3D8MB30"/>
<dbReference type="InterPro" id="IPR021457">
    <property type="entry name" value="DUF3108"/>
</dbReference>
<protein>
    <submittedName>
        <fullName evidence="2">DUF3108 domain-containing protein</fullName>
    </submittedName>
</protein>
<proteinExistence type="predicted"/>
<accession>A0A3D8MB30</accession>
<dbReference type="OrthoDB" id="6007799at2"/>
<dbReference type="EMBL" id="QRHA01000003">
    <property type="protein sequence ID" value="RDV27331.1"/>
    <property type="molecule type" value="Genomic_DNA"/>
</dbReference>
<keyword evidence="3" id="KW-1185">Reference proteome</keyword>
<dbReference type="Proteomes" id="UP000256561">
    <property type="component" value="Unassembled WGS sequence"/>
</dbReference>
<dbReference type="Pfam" id="PF11306">
    <property type="entry name" value="DUF3108"/>
    <property type="match status" value="1"/>
</dbReference>
<feature type="chain" id="PRO_5017647341" evidence="1">
    <location>
        <begin position="28"/>
        <end position="242"/>
    </location>
</feature>
<evidence type="ECO:0000313" key="2">
    <source>
        <dbReference type="EMBL" id="RDV27331.1"/>
    </source>
</evidence>
<sequence>MQATKLHFFPKFIVTVMLMIFGFTAHADDVPESLVQFHAKYTAYKWGDDVGTAEIKLQELAPQQYALTYSSEVSKFFLSDERFEYSVFHLRGGKLVPAEYRYKRKGTGRDSSLTVQFSQQPEPTITISDQASLPWNNETDNQLYRIDVPLQLAAGKRSMAYHFINYRGEPKTYQIDVVGEENIEVPFGRLDTIKVKIVRQASSRETFAWFAPTLDYNLVRLQQFKDGQEQGDLKLSSYIPVN</sequence>
<comment type="caution">
    <text evidence="2">The sequence shown here is derived from an EMBL/GenBank/DDBJ whole genome shotgun (WGS) entry which is preliminary data.</text>
</comment>
<feature type="signal peptide" evidence="1">
    <location>
        <begin position="1"/>
        <end position="27"/>
    </location>
</feature>
<name>A0A3D8MB30_9ALTE</name>
<evidence type="ECO:0000313" key="3">
    <source>
        <dbReference type="Proteomes" id="UP000256561"/>
    </source>
</evidence>
<reference evidence="3" key="1">
    <citation type="submission" date="2018-08" db="EMBL/GenBank/DDBJ databases">
        <authorList>
            <person name="Zhang J."/>
            <person name="Du Z.-J."/>
        </authorList>
    </citation>
    <scope>NUCLEOTIDE SEQUENCE [LARGE SCALE GENOMIC DNA]</scope>
    <source>
        <strain evidence="3">KCTC 52655</strain>
    </source>
</reference>